<evidence type="ECO:0000313" key="8">
    <source>
        <dbReference type="Proteomes" id="UP001345219"/>
    </source>
</evidence>
<dbReference type="GO" id="GO:0045893">
    <property type="term" value="P:positive regulation of DNA-templated transcription"/>
    <property type="evidence" value="ECO:0007669"/>
    <property type="project" value="TreeGrafter"/>
</dbReference>
<dbReference type="PANTHER" id="PTHR45764:SF38">
    <property type="entry name" value="BZIP TRANSCRIPTION FACTOR 44"/>
    <property type="match status" value="1"/>
</dbReference>
<dbReference type="EMBL" id="JAXIOK010000021">
    <property type="protein sequence ID" value="KAK4746264.1"/>
    <property type="molecule type" value="Genomic_DNA"/>
</dbReference>
<evidence type="ECO:0000256" key="4">
    <source>
        <dbReference type="ARBA" id="ARBA00023163"/>
    </source>
</evidence>
<accession>A0AAN7GY12</accession>
<dbReference type="Gene3D" id="1.20.5.170">
    <property type="match status" value="1"/>
</dbReference>
<keyword evidence="8" id="KW-1185">Reference proteome</keyword>
<dbReference type="SMART" id="SM00338">
    <property type="entry name" value="BRLZ"/>
    <property type="match status" value="1"/>
</dbReference>
<keyword evidence="2" id="KW-0805">Transcription regulation</keyword>
<dbReference type="InterPro" id="IPR046347">
    <property type="entry name" value="bZIP_sf"/>
</dbReference>
<dbReference type="PROSITE" id="PS50217">
    <property type="entry name" value="BZIP"/>
    <property type="match status" value="1"/>
</dbReference>
<comment type="subcellular location">
    <subcellularLocation>
        <location evidence="1">Nucleus</location>
    </subcellularLocation>
</comment>
<evidence type="ECO:0000259" key="6">
    <source>
        <dbReference type="PROSITE" id="PS50217"/>
    </source>
</evidence>
<keyword evidence="4" id="KW-0804">Transcription</keyword>
<gene>
    <name evidence="7" type="ORF">SAY87_012576</name>
</gene>
<evidence type="ECO:0000256" key="3">
    <source>
        <dbReference type="ARBA" id="ARBA00023125"/>
    </source>
</evidence>
<dbReference type="InterPro" id="IPR045314">
    <property type="entry name" value="bZIP_plant_GBF1"/>
</dbReference>
<reference evidence="7 8" key="1">
    <citation type="journal article" date="2023" name="Hortic Res">
        <title>Pangenome of water caltrop reveals structural variations and asymmetric subgenome divergence after allopolyploidization.</title>
        <authorList>
            <person name="Zhang X."/>
            <person name="Chen Y."/>
            <person name="Wang L."/>
            <person name="Yuan Y."/>
            <person name="Fang M."/>
            <person name="Shi L."/>
            <person name="Lu R."/>
            <person name="Comes H.P."/>
            <person name="Ma Y."/>
            <person name="Chen Y."/>
            <person name="Huang G."/>
            <person name="Zhou Y."/>
            <person name="Zheng Z."/>
            <person name="Qiu Y."/>
        </authorList>
    </citation>
    <scope>NUCLEOTIDE SEQUENCE [LARGE SCALE GENOMIC DNA]</scope>
    <source>
        <tissue evidence="7">Roots</tissue>
    </source>
</reference>
<dbReference type="AlphaFoldDB" id="A0AAN7GY12"/>
<dbReference type="GO" id="GO:0003700">
    <property type="term" value="F:DNA-binding transcription factor activity"/>
    <property type="evidence" value="ECO:0007669"/>
    <property type="project" value="InterPro"/>
</dbReference>
<sequence>MASPISNICSSGSTEVDFTLNVMDTKKRKRMESNRESARRSRIRKQNHLYDLNSKVILFKKQNSNILKEINMATQHLLNIEAENSILRTQTMELSHRLESLYEILNSICCTAVGSLASNHGFSDMDPFALAYTSCHPIAAAPDEAMLQYS</sequence>
<dbReference type="GO" id="GO:0046982">
    <property type="term" value="F:protein heterodimerization activity"/>
    <property type="evidence" value="ECO:0007669"/>
    <property type="project" value="UniProtKB-ARBA"/>
</dbReference>
<dbReference type="InterPro" id="IPR004827">
    <property type="entry name" value="bZIP"/>
</dbReference>
<dbReference type="GO" id="GO:0005634">
    <property type="term" value="C:nucleus"/>
    <property type="evidence" value="ECO:0007669"/>
    <property type="project" value="UniProtKB-SubCell"/>
</dbReference>
<keyword evidence="5" id="KW-0539">Nucleus</keyword>
<dbReference type="PANTHER" id="PTHR45764">
    <property type="entry name" value="BZIP TRANSCRIPTION FACTOR 44"/>
    <property type="match status" value="1"/>
</dbReference>
<dbReference type="CDD" id="cd14702">
    <property type="entry name" value="bZIP_plant_GBF1"/>
    <property type="match status" value="1"/>
</dbReference>
<protein>
    <recommendedName>
        <fullName evidence="6">BZIP domain-containing protein</fullName>
    </recommendedName>
</protein>
<keyword evidence="3" id="KW-0238">DNA-binding</keyword>
<feature type="domain" description="BZIP" evidence="6">
    <location>
        <begin position="24"/>
        <end position="87"/>
    </location>
</feature>
<dbReference type="FunFam" id="1.20.5.170:FF:000020">
    <property type="entry name" value="BZIP transcription factor"/>
    <property type="match status" value="1"/>
</dbReference>
<comment type="caution">
    <text evidence="7">The sequence shown here is derived from an EMBL/GenBank/DDBJ whole genome shotgun (WGS) entry which is preliminary data.</text>
</comment>
<proteinExistence type="predicted"/>
<dbReference type="SUPFAM" id="SSF57959">
    <property type="entry name" value="Leucine zipper domain"/>
    <property type="match status" value="1"/>
</dbReference>
<evidence type="ECO:0000256" key="1">
    <source>
        <dbReference type="ARBA" id="ARBA00004123"/>
    </source>
</evidence>
<dbReference type="Proteomes" id="UP001345219">
    <property type="component" value="Chromosome 10"/>
</dbReference>
<dbReference type="Pfam" id="PF00170">
    <property type="entry name" value="bZIP_1"/>
    <property type="match status" value="1"/>
</dbReference>
<dbReference type="GO" id="GO:0000976">
    <property type="term" value="F:transcription cis-regulatory region binding"/>
    <property type="evidence" value="ECO:0007669"/>
    <property type="project" value="TreeGrafter"/>
</dbReference>
<evidence type="ECO:0000256" key="5">
    <source>
        <dbReference type="ARBA" id="ARBA00023242"/>
    </source>
</evidence>
<evidence type="ECO:0000256" key="2">
    <source>
        <dbReference type="ARBA" id="ARBA00023015"/>
    </source>
</evidence>
<dbReference type="PROSITE" id="PS00036">
    <property type="entry name" value="BZIP_BASIC"/>
    <property type="match status" value="1"/>
</dbReference>
<name>A0AAN7GY12_9MYRT</name>
<organism evidence="7 8">
    <name type="scientific">Trapa incisa</name>
    <dbReference type="NCBI Taxonomy" id="236973"/>
    <lineage>
        <taxon>Eukaryota</taxon>
        <taxon>Viridiplantae</taxon>
        <taxon>Streptophyta</taxon>
        <taxon>Embryophyta</taxon>
        <taxon>Tracheophyta</taxon>
        <taxon>Spermatophyta</taxon>
        <taxon>Magnoliopsida</taxon>
        <taxon>eudicotyledons</taxon>
        <taxon>Gunneridae</taxon>
        <taxon>Pentapetalae</taxon>
        <taxon>rosids</taxon>
        <taxon>malvids</taxon>
        <taxon>Myrtales</taxon>
        <taxon>Lythraceae</taxon>
        <taxon>Trapa</taxon>
    </lineage>
</organism>
<evidence type="ECO:0000313" key="7">
    <source>
        <dbReference type="EMBL" id="KAK4746264.1"/>
    </source>
</evidence>